<comment type="similarity">
    <text evidence="1 5 6">Belongs to the EF-Ts family.</text>
</comment>
<evidence type="ECO:0000256" key="5">
    <source>
        <dbReference type="HAMAP-Rule" id="MF_00050"/>
    </source>
</evidence>
<dbReference type="Gene3D" id="1.10.8.10">
    <property type="entry name" value="DNA helicase RuvA subunit, C-terminal domain"/>
    <property type="match status" value="1"/>
</dbReference>
<dbReference type="InterPro" id="IPR009060">
    <property type="entry name" value="UBA-like_sf"/>
</dbReference>
<keyword evidence="4 5" id="KW-0648">Protein biosynthesis</keyword>
<dbReference type="PANTHER" id="PTHR11741:SF0">
    <property type="entry name" value="ELONGATION FACTOR TS, MITOCHONDRIAL"/>
    <property type="match status" value="1"/>
</dbReference>
<comment type="function">
    <text evidence="5 6">Associates with the EF-Tu.GDP complex and induces the exchange of GDP to GTP. It remains bound to the aminoacyl-tRNA.EF-Tu.GTP complex up to the GTP hydrolysis stage on the ribosome.</text>
</comment>
<dbReference type="EMBL" id="CP121689">
    <property type="protein sequence ID" value="WZL75311.1"/>
    <property type="molecule type" value="Genomic_DNA"/>
</dbReference>
<gene>
    <name evidence="5 9" type="primary">tsf</name>
    <name evidence="9" type="ORF">QBE54_06830</name>
</gene>
<evidence type="ECO:0000256" key="2">
    <source>
        <dbReference type="ARBA" id="ARBA00016956"/>
    </source>
</evidence>
<evidence type="ECO:0000313" key="10">
    <source>
        <dbReference type="Proteomes" id="UP001461341"/>
    </source>
</evidence>
<dbReference type="Pfam" id="PF00889">
    <property type="entry name" value="EF_TS"/>
    <property type="match status" value="1"/>
</dbReference>
<evidence type="ECO:0000256" key="6">
    <source>
        <dbReference type="RuleBase" id="RU000642"/>
    </source>
</evidence>
<sequence>MVEIGAKEVYELRKRTGAGVMDCKKALQESGGDLEKACEILRKKGIETAAKKQSRVTKEGLIGSYVHTDGKIGVLVEVNCETDFVARTEEFQKLVKELTLQIAAQAPRWIAPEDVPEEIKRQEENIYWEQLKESNKPDHVKQKIVEGKMKKFYEENCLLEQEYIRDPDKKIKDLVVEAIAKLGENIVVKRFVRFKLGEEDEQ</sequence>
<dbReference type="PROSITE" id="PS01126">
    <property type="entry name" value="EF_TS_1"/>
    <property type="match status" value="1"/>
</dbReference>
<evidence type="ECO:0000259" key="8">
    <source>
        <dbReference type="Pfam" id="PF00889"/>
    </source>
</evidence>
<feature type="region of interest" description="Involved in Mg(2+) ion dislocation from EF-Tu" evidence="5">
    <location>
        <begin position="82"/>
        <end position="85"/>
    </location>
</feature>
<evidence type="ECO:0000256" key="4">
    <source>
        <dbReference type="ARBA" id="ARBA00022917"/>
    </source>
</evidence>
<dbReference type="InterPro" id="IPR036402">
    <property type="entry name" value="EF-Ts_dimer_sf"/>
</dbReference>
<dbReference type="InterPro" id="IPR014039">
    <property type="entry name" value="Transl_elong_EFTs/EF1B_dimer"/>
</dbReference>
<keyword evidence="5" id="KW-0963">Cytoplasm</keyword>
<evidence type="ECO:0000313" key="9">
    <source>
        <dbReference type="EMBL" id="WZL75311.1"/>
    </source>
</evidence>
<feature type="domain" description="Translation elongation factor EFTs/EF1B dimerisation" evidence="8">
    <location>
        <begin position="52"/>
        <end position="198"/>
    </location>
</feature>
<dbReference type="PANTHER" id="PTHR11741">
    <property type="entry name" value="ELONGATION FACTOR TS"/>
    <property type="match status" value="1"/>
</dbReference>
<dbReference type="NCBIfam" id="TIGR00116">
    <property type="entry name" value="tsf"/>
    <property type="match status" value="1"/>
</dbReference>
<evidence type="ECO:0000256" key="3">
    <source>
        <dbReference type="ARBA" id="ARBA00022768"/>
    </source>
</evidence>
<dbReference type="CDD" id="cd14275">
    <property type="entry name" value="UBA_EF-Ts"/>
    <property type="match status" value="1"/>
</dbReference>
<dbReference type="InterPro" id="IPR018101">
    <property type="entry name" value="Transl_elong_Ts_CS"/>
</dbReference>
<keyword evidence="3 5" id="KW-0251">Elongation factor</keyword>
<dbReference type="HAMAP" id="MF_00050">
    <property type="entry name" value="EF_Ts"/>
    <property type="match status" value="1"/>
</dbReference>
<dbReference type="Gene3D" id="3.30.479.20">
    <property type="entry name" value="Elongation factor Ts, dimerisation domain"/>
    <property type="match status" value="1"/>
</dbReference>
<dbReference type="Proteomes" id="UP001461341">
    <property type="component" value="Chromosome"/>
</dbReference>
<dbReference type="Gene3D" id="1.10.286.20">
    <property type="match status" value="1"/>
</dbReference>
<accession>A0ABZ2YAK8</accession>
<dbReference type="GO" id="GO:0003746">
    <property type="term" value="F:translation elongation factor activity"/>
    <property type="evidence" value="ECO:0007669"/>
    <property type="project" value="UniProtKB-KW"/>
</dbReference>
<comment type="subcellular location">
    <subcellularLocation>
        <location evidence="5 7">Cytoplasm</location>
    </subcellularLocation>
</comment>
<keyword evidence="10" id="KW-1185">Reference proteome</keyword>
<evidence type="ECO:0000256" key="7">
    <source>
        <dbReference type="RuleBase" id="RU000643"/>
    </source>
</evidence>
<protein>
    <recommendedName>
        <fullName evidence="2 5">Elongation factor Ts</fullName>
        <shortName evidence="5">EF-Ts</shortName>
    </recommendedName>
</protein>
<proteinExistence type="inferred from homology"/>
<name>A0ABZ2YAK8_9BACT</name>
<evidence type="ECO:0000256" key="1">
    <source>
        <dbReference type="ARBA" id="ARBA00005532"/>
    </source>
</evidence>
<organism evidence="9 10">
    <name type="scientific">Thermatribacter velox</name>
    <dbReference type="NCBI Taxonomy" id="3039681"/>
    <lineage>
        <taxon>Bacteria</taxon>
        <taxon>Pseudomonadati</taxon>
        <taxon>Atribacterota</taxon>
        <taxon>Atribacteria</taxon>
        <taxon>Atribacterales</taxon>
        <taxon>Thermatribacteraceae</taxon>
        <taxon>Thermatribacter</taxon>
    </lineage>
</organism>
<dbReference type="PROSITE" id="PS01127">
    <property type="entry name" value="EF_TS_2"/>
    <property type="match status" value="1"/>
</dbReference>
<dbReference type="InterPro" id="IPR001816">
    <property type="entry name" value="Transl_elong_EFTs/EF1B"/>
</dbReference>
<reference evidence="9 10" key="1">
    <citation type="submission" date="2023-03" db="EMBL/GenBank/DDBJ databases">
        <title>Novel Species.</title>
        <authorList>
            <person name="Ma S."/>
        </authorList>
    </citation>
    <scope>NUCLEOTIDE SEQUENCE [LARGE SCALE GENOMIC DNA]</scope>
    <source>
        <strain evidence="9 10">B11</strain>
    </source>
</reference>
<dbReference type="SUPFAM" id="SSF54713">
    <property type="entry name" value="Elongation factor Ts (EF-Ts), dimerisation domain"/>
    <property type="match status" value="1"/>
</dbReference>
<dbReference type="SUPFAM" id="SSF46934">
    <property type="entry name" value="UBA-like"/>
    <property type="match status" value="1"/>
</dbReference>
<dbReference type="RefSeq" id="WP_369017457.1">
    <property type="nucleotide sequence ID" value="NZ_CP121689.1"/>
</dbReference>